<organism evidence="1 2">
    <name type="scientific">Choiromyces venosus 120613-1</name>
    <dbReference type="NCBI Taxonomy" id="1336337"/>
    <lineage>
        <taxon>Eukaryota</taxon>
        <taxon>Fungi</taxon>
        <taxon>Dikarya</taxon>
        <taxon>Ascomycota</taxon>
        <taxon>Pezizomycotina</taxon>
        <taxon>Pezizomycetes</taxon>
        <taxon>Pezizales</taxon>
        <taxon>Tuberaceae</taxon>
        <taxon>Choiromyces</taxon>
    </lineage>
</organism>
<name>A0A3N4J2H3_9PEZI</name>
<dbReference type="Proteomes" id="UP000276215">
    <property type="component" value="Unassembled WGS sequence"/>
</dbReference>
<gene>
    <name evidence="1" type="ORF">L873DRAFT_1819512</name>
</gene>
<proteinExistence type="predicted"/>
<accession>A0A3N4J2H3</accession>
<evidence type="ECO:0000313" key="1">
    <source>
        <dbReference type="EMBL" id="RPA91427.1"/>
    </source>
</evidence>
<dbReference type="EMBL" id="ML120497">
    <property type="protein sequence ID" value="RPA91427.1"/>
    <property type="molecule type" value="Genomic_DNA"/>
</dbReference>
<reference evidence="1 2" key="1">
    <citation type="journal article" date="2018" name="Nat. Ecol. Evol.">
        <title>Pezizomycetes genomes reveal the molecular basis of ectomycorrhizal truffle lifestyle.</title>
        <authorList>
            <person name="Murat C."/>
            <person name="Payen T."/>
            <person name="Noel B."/>
            <person name="Kuo A."/>
            <person name="Morin E."/>
            <person name="Chen J."/>
            <person name="Kohler A."/>
            <person name="Krizsan K."/>
            <person name="Balestrini R."/>
            <person name="Da Silva C."/>
            <person name="Montanini B."/>
            <person name="Hainaut M."/>
            <person name="Levati E."/>
            <person name="Barry K.W."/>
            <person name="Belfiori B."/>
            <person name="Cichocki N."/>
            <person name="Clum A."/>
            <person name="Dockter R.B."/>
            <person name="Fauchery L."/>
            <person name="Guy J."/>
            <person name="Iotti M."/>
            <person name="Le Tacon F."/>
            <person name="Lindquist E.A."/>
            <person name="Lipzen A."/>
            <person name="Malagnac F."/>
            <person name="Mello A."/>
            <person name="Molinier V."/>
            <person name="Miyauchi S."/>
            <person name="Poulain J."/>
            <person name="Riccioni C."/>
            <person name="Rubini A."/>
            <person name="Sitrit Y."/>
            <person name="Splivallo R."/>
            <person name="Traeger S."/>
            <person name="Wang M."/>
            <person name="Zifcakova L."/>
            <person name="Wipf D."/>
            <person name="Zambonelli A."/>
            <person name="Paolocci F."/>
            <person name="Nowrousian M."/>
            <person name="Ottonello S."/>
            <person name="Baldrian P."/>
            <person name="Spatafora J.W."/>
            <person name="Henrissat B."/>
            <person name="Nagy L.G."/>
            <person name="Aury J.M."/>
            <person name="Wincker P."/>
            <person name="Grigoriev I.V."/>
            <person name="Bonfante P."/>
            <person name="Martin F.M."/>
        </authorList>
    </citation>
    <scope>NUCLEOTIDE SEQUENCE [LARGE SCALE GENOMIC DNA]</scope>
    <source>
        <strain evidence="1 2">120613-1</strain>
    </source>
</reference>
<protein>
    <submittedName>
        <fullName evidence="1">Uncharacterized protein</fullName>
    </submittedName>
</protein>
<keyword evidence="2" id="KW-1185">Reference proteome</keyword>
<dbReference type="AlphaFoldDB" id="A0A3N4J2H3"/>
<evidence type="ECO:0000313" key="2">
    <source>
        <dbReference type="Proteomes" id="UP000276215"/>
    </source>
</evidence>
<sequence>MHFRPTPFSIVPTNTIKHSITCIIPGQRQYPTTLFPHLRIPKSPITYGDPNTYHLSPNAMTTTYLRCLISIRKLITVPDSSE</sequence>